<feature type="compositionally biased region" description="Basic and acidic residues" evidence="7">
    <location>
        <begin position="395"/>
        <end position="406"/>
    </location>
</feature>
<dbReference type="RefSeq" id="WP_126139844.1">
    <property type="nucleotide sequence ID" value="NZ_RXHU01000012.1"/>
</dbReference>
<feature type="domain" description="Helicase C-terminal" evidence="9">
    <location>
        <begin position="228"/>
        <end position="375"/>
    </location>
</feature>
<evidence type="ECO:0000256" key="5">
    <source>
        <dbReference type="ARBA" id="ARBA00038437"/>
    </source>
</evidence>
<dbReference type="InterPro" id="IPR011545">
    <property type="entry name" value="DEAD/DEAH_box_helicase_dom"/>
</dbReference>
<dbReference type="EMBL" id="RXHU01000012">
    <property type="protein sequence ID" value="RTE11162.1"/>
    <property type="molecule type" value="Genomic_DNA"/>
</dbReference>
<sequence length="586" mass="62745">MSNGFALMGIQDSIVQTLHNQGITEPTPIQRQAIPVVLEGSDVIAQAQTGTGKTLAFVLPILEKINVQSPEVQALILTPTRELAIQISNELKLLAPVTGAGVLAAYGGQDVEKQLRKLQGNIHIVVGTPGRLLDHLRRGSINFYKLKVLVLDEADQMLHMGFLQEVRDIILQTSSNRQTLLFSATMPGQIVNLSKAYMKEPKEIKIQSKQVTLDEIKQELITTTDKNKLNALLAAIKDHNPYLAMIFCKTKARVMEVNEFLQINGMKSDELHGDLSQSKREQVMKRFREGRVELLVATDIAARGLDVEGVTHVYNFDIPQDAESYIHRIGRTGRAGDTGVAVTFATTREIPAIELIEKGIKMSLRGEESTQRKVRVSREEDYGTEGTGSARRGRGRSDRGAQERGTRGGGRSGAREVRRGGRGADAQYGAGRQAGGRVSTERSPDTWGRAPQASEPAASQAAGKGRVTRGRADGADRAAEKARPRIDRRSGAGAGEGARTAGYERPARGSSGGAASRGPQQYGSGASRARSEERSPRGGAARGDAARGGASRGGGRGDDRGPRGGAARGDATRGGSPRGGRSGGKR</sequence>
<feature type="compositionally biased region" description="Gly residues" evidence="7">
    <location>
        <begin position="576"/>
        <end position="586"/>
    </location>
</feature>
<feature type="compositionally biased region" description="Basic and acidic residues" evidence="7">
    <location>
        <begin position="366"/>
        <end position="381"/>
    </location>
</feature>
<organism evidence="11 12">
    <name type="scientific">Paenibacillus whitsoniae</name>
    <dbReference type="NCBI Taxonomy" id="2496558"/>
    <lineage>
        <taxon>Bacteria</taxon>
        <taxon>Bacillati</taxon>
        <taxon>Bacillota</taxon>
        <taxon>Bacilli</taxon>
        <taxon>Bacillales</taxon>
        <taxon>Paenibacillaceae</taxon>
        <taxon>Paenibacillus</taxon>
    </lineage>
</organism>
<dbReference type="OrthoDB" id="9805696at2"/>
<dbReference type="Gene3D" id="3.40.50.300">
    <property type="entry name" value="P-loop containing nucleotide triphosphate hydrolases"/>
    <property type="match status" value="2"/>
</dbReference>
<evidence type="ECO:0000313" key="11">
    <source>
        <dbReference type="EMBL" id="RTE11162.1"/>
    </source>
</evidence>
<feature type="region of interest" description="Disordered" evidence="7">
    <location>
        <begin position="366"/>
        <end position="586"/>
    </location>
</feature>
<proteinExistence type="inferred from homology"/>
<keyword evidence="12" id="KW-1185">Reference proteome</keyword>
<keyword evidence="4" id="KW-0067">ATP-binding</keyword>
<keyword evidence="3 11" id="KW-0347">Helicase</keyword>
<evidence type="ECO:0000259" key="8">
    <source>
        <dbReference type="PROSITE" id="PS51192"/>
    </source>
</evidence>
<dbReference type="PROSITE" id="PS51195">
    <property type="entry name" value="Q_MOTIF"/>
    <property type="match status" value="1"/>
</dbReference>
<feature type="compositionally biased region" description="Low complexity" evidence="7">
    <location>
        <begin position="424"/>
        <end position="437"/>
    </location>
</feature>
<dbReference type="InterPro" id="IPR001650">
    <property type="entry name" value="Helicase_C-like"/>
</dbReference>
<dbReference type="SMART" id="SM00487">
    <property type="entry name" value="DEXDc"/>
    <property type="match status" value="1"/>
</dbReference>
<keyword evidence="1" id="KW-0547">Nucleotide-binding</keyword>
<evidence type="ECO:0000256" key="7">
    <source>
        <dbReference type="SAM" id="MobiDB-lite"/>
    </source>
</evidence>
<dbReference type="GO" id="GO:0005524">
    <property type="term" value="F:ATP binding"/>
    <property type="evidence" value="ECO:0007669"/>
    <property type="project" value="UniProtKB-KW"/>
</dbReference>
<feature type="compositionally biased region" description="Low complexity" evidence="7">
    <location>
        <begin position="513"/>
        <end position="528"/>
    </location>
</feature>
<dbReference type="GO" id="GO:0003724">
    <property type="term" value="F:RNA helicase activity"/>
    <property type="evidence" value="ECO:0007669"/>
    <property type="project" value="InterPro"/>
</dbReference>
<dbReference type="GO" id="GO:0003676">
    <property type="term" value="F:nucleic acid binding"/>
    <property type="evidence" value="ECO:0007669"/>
    <property type="project" value="InterPro"/>
</dbReference>
<feature type="domain" description="Helicase ATP-binding" evidence="8">
    <location>
        <begin position="34"/>
        <end position="204"/>
    </location>
</feature>
<feature type="compositionally biased region" description="Low complexity" evidence="7">
    <location>
        <begin position="537"/>
        <end position="549"/>
    </location>
</feature>
<evidence type="ECO:0000256" key="3">
    <source>
        <dbReference type="ARBA" id="ARBA00022806"/>
    </source>
</evidence>
<evidence type="ECO:0000256" key="4">
    <source>
        <dbReference type="ARBA" id="ARBA00022840"/>
    </source>
</evidence>
<dbReference type="SUPFAM" id="SSF52540">
    <property type="entry name" value="P-loop containing nucleoside triphosphate hydrolases"/>
    <property type="match status" value="1"/>
</dbReference>
<dbReference type="Pfam" id="PF00270">
    <property type="entry name" value="DEAD"/>
    <property type="match status" value="1"/>
</dbReference>
<dbReference type="PANTHER" id="PTHR47959:SF1">
    <property type="entry name" value="ATP-DEPENDENT RNA HELICASE DBPA"/>
    <property type="match status" value="1"/>
</dbReference>
<dbReference type="InterPro" id="IPR044742">
    <property type="entry name" value="DEAD/DEAH_RhlB"/>
</dbReference>
<gene>
    <name evidence="11" type="ORF">EJQ19_03685</name>
</gene>
<dbReference type="InterPro" id="IPR014001">
    <property type="entry name" value="Helicase_ATP-bd"/>
</dbReference>
<dbReference type="Proteomes" id="UP000276128">
    <property type="component" value="Unassembled WGS sequence"/>
</dbReference>
<evidence type="ECO:0000313" key="12">
    <source>
        <dbReference type="Proteomes" id="UP000276128"/>
    </source>
</evidence>
<dbReference type="PROSITE" id="PS51194">
    <property type="entry name" value="HELICASE_CTER"/>
    <property type="match status" value="1"/>
</dbReference>
<dbReference type="InterPro" id="IPR050079">
    <property type="entry name" value="DEAD_box_RNA_helicase"/>
</dbReference>
<comment type="similarity">
    <text evidence="5">Belongs to the DEAD box helicase family.</text>
</comment>
<dbReference type="PANTHER" id="PTHR47959">
    <property type="entry name" value="ATP-DEPENDENT RNA HELICASE RHLE-RELATED"/>
    <property type="match status" value="1"/>
</dbReference>
<feature type="domain" description="DEAD-box RNA helicase Q" evidence="10">
    <location>
        <begin position="3"/>
        <end position="31"/>
    </location>
</feature>
<dbReference type="InterPro" id="IPR014014">
    <property type="entry name" value="RNA_helicase_DEAD_Q_motif"/>
</dbReference>
<dbReference type="Pfam" id="PF00271">
    <property type="entry name" value="Helicase_C"/>
    <property type="match status" value="1"/>
</dbReference>
<dbReference type="SMART" id="SM00490">
    <property type="entry name" value="HELICc"/>
    <property type="match status" value="1"/>
</dbReference>
<dbReference type="PROSITE" id="PS51192">
    <property type="entry name" value="HELICASE_ATP_BIND_1"/>
    <property type="match status" value="1"/>
</dbReference>
<accession>A0A3S0IEH6</accession>
<evidence type="ECO:0000256" key="1">
    <source>
        <dbReference type="ARBA" id="ARBA00022741"/>
    </source>
</evidence>
<keyword evidence="2" id="KW-0378">Hydrolase</keyword>
<reference evidence="11 12" key="1">
    <citation type="submission" date="2018-12" db="EMBL/GenBank/DDBJ databases">
        <title>Bacillus ochoae sp. nov., Paenibacillus whitsoniae sp. nov., Paenibacillus spiritus sp. nov. Isolated from the Mars Exploration Rover during spacecraft assembly.</title>
        <authorList>
            <person name="Seuylemezian A."/>
            <person name="Vaishampayan P."/>
        </authorList>
    </citation>
    <scope>NUCLEOTIDE SEQUENCE [LARGE SCALE GENOMIC DNA]</scope>
    <source>
        <strain evidence="11 12">MER 54</strain>
    </source>
</reference>
<dbReference type="GO" id="GO:0016787">
    <property type="term" value="F:hydrolase activity"/>
    <property type="evidence" value="ECO:0007669"/>
    <property type="project" value="UniProtKB-KW"/>
</dbReference>
<evidence type="ECO:0000259" key="10">
    <source>
        <dbReference type="PROSITE" id="PS51195"/>
    </source>
</evidence>
<feature type="compositionally biased region" description="Low complexity" evidence="7">
    <location>
        <begin position="450"/>
        <end position="462"/>
    </location>
</feature>
<name>A0A3S0IEH6_9BACL</name>
<dbReference type="InterPro" id="IPR027417">
    <property type="entry name" value="P-loop_NTPase"/>
</dbReference>
<protein>
    <submittedName>
        <fullName evidence="11">DEAD/DEAH box helicase</fullName>
    </submittedName>
</protein>
<feature type="short sequence motif" description="Q motif" evidence="6">
    <location>
        <begin position="3"/>
        <end position="31"/>
    </location>
</feature>
<evidence type="ECO:0000256" key="6">
    <source>
        <dbReference type="PROSITE-ProRule" id="PRU00552"/>
    </source>
</evidence>
<dbReference type="CDD" id="cd18787">
    <property type="entry name" value="SF2_C_DEAD"/>
    <property type="match status" value="1"/>
</dbReference>
<evidence type="ECO:0000256" key="2">
    <source>
        <dbReference type="ARBA" id="ARBA00022801"/>
    </source>
</evidence>
<evidence type="ECO:0000259" key="9">
    <source>
        <dbReference type="PROSITE" id="PS51194"/>
    </source>
</evidence>
<comment type="caution">
    <text evidence="11">The sequence shown here is derived from an EMBL/GenBank/DDBJ whole genome shotgun (WGS) entry which is preliminary data.</text>
</comment>
<dbReference type="CDD" id="cd00268">
    <property type="entry name" value="DEADc"/>
    <property type="match status" value="1"/>
</dbReference>
<dbReference type="GO" id="GO:0005829">
    <property type="term" value="C:cytosol"/>
    <property type="evidence" value="ECO:0007669"/>
    <property type="project" value="TreeGrafter"/>
</dbReference>
<dbReference type="AlphaFoldDB" id="A0A3S0IEH6"/>
<feature type="compositionally biased region" description="Basic and acidic residues" evidence="7">
    <location>
        <begin position="470"/>
        <end position="490"/>
    </location>
</feature>